<evidence type="ECO:0000313" key="1">
    <source>
        <dbReference type="EMBL" id="SDY55006.1"/>
    </source>
</evidence>
<organism evidence="1 2">
    <name type="scientific">Citreimonas salinaria</name>
    <dbReference type="NCBI Taxonomy" id="321339"/>
    <lineage>
        <taxon>Bacteria</taxon>
        <taxon>Pseudomonadati</taxon>
        <taxon>Pseudomonadota</taxon>
        <taxon>Alphaproteobacteria</taxon>
        <taxon>Rhodobacterales</taxon>
        <taxon>Roseobacteraceae</taxon>
        <taxon>Citreimonas</taxon>
    </lineage>
</organism>
<dbReference type="STRING" id="321339.SAMN05444340_11078"/>
<protein>
    <submittedName>
        <fullName evidence="1">Uncharacterized protein</fullName>
    </submittedName>
</protein>
<sequence length="87" mass="10025">MKKPRFHVTDHALLRYFERAQGIDVEALRCSLGRRIDAACEGHKGMNGVVIEGMRFHLEGETVVTAWEHNQPLRGRGRRMPRVEVDE</sequence>
<dbReference type="EMBL" id="FNPF01000010">
    <property type="protein sequence ID" value="SDY55006.1"/>
    <property type="molecule type" value="Genomic_DNA"/>
</dbReference>
<dbReference type="AlphaFoldDB" id="A0A1H3KSK6"/>
<dbReference type="RefSeq" id="WP_089883838.1">
    <property type="nucleotide sequence ID" value="NZ_FNPF01000010.1"/>
</dbReference>
<reference evidence="1 2" key="1">
    <citation type="submission" date="2016-10" db="EMBL/GenBank/DDBJ databases">
        <authorList>
            <person name="de Groot N.N."/>
        </authorList>
    </citation>
    <scope>NUCLEOTIDE SEQUENCE [LARGE SCALE GENOMIC DNA]</scope>
    <source>
        <strain evidence="1 2">DSM 26880</strain>
    </source>
</reference>
<gene>
    <name evidence="1" type="ORF">SAMN05444340_11078</name>
</gene>
<keyword evidence="2" id="KW-1185">Reference proteome</keyword>
<evidence type="ECO:0000313" key="2">
    <source>
        <dbReference type="Proteomes" id="UP000199286"/>
    </source>
</evidence>
<proteinExistence type="predicted"/>
<name>A0A1H3KSK6_9RHOB</name>
<accession>A0A1H3KSK6</accession>
<dbReference type="Proteomes" id="UP000199286">
    <property type="component" value="Unassembled WGS sequence"/>
</dbReference>